<dbReference type="SUPFAM" id="SSF52218">
    <property type="entry name" value="Flavoproteins"/>
    <property type="match status" value="1"/>
</dbReference>
<evidence type="ECO:0000313" key="11">
    <source>
        <dbReference type="Proteomes" id="UP000246569"/>
    </source>
</evidence>
<evidence type="ECO:0000256" key="7">
    <source>
        <dbReference type="ARBA" id="ARBA00022982"/>
    </source>
</evidence>
<dbReference type="PROSITE" id="PS00201">
    <property type="entry name" value="FLAVODOXIN"/>
    <property type="match status" value="1"/>
</dbReference>
<dbReference type="EMBL" id="QGTJ01000015">
    <property type="protein sequence ID" value="PWV58626.1"/>
    <property type="molecule type" value="Genomic_DNA"/>
</dbReference>
<feature type="domain" description="Flavodoxin-like" evidence="9">
    <location>
        <begin position="269"/>
        <end position="408"/>
    </location>
</feature>
<dbReference type="InterPro" id="IPR029039">
    <property type="entry name" value="Flavoprotein-like_sf"/>
</dbReference>
<comment type="cofactor">
    <cofactor evidence="1">
        <name>FMN</name>
        <dbReference type="ChEBI" id="CHEBI:58210"/>
    </cofactor>
</comment>
<dbReference type="PANTHER" id="PTHR32145:SF11">
    <property type="entry name" value="DIFLAVIN FLAVOPROTEIN A 2-RELATED"/>
    <property type="match status" value="1"/>
</dbReference>
<keyword evidence="6" id="KW-0288">FMN</keyword>
<evidence type="ECO:0000256" key="2">
    <source>
        <dbReference type="ARBA" id="ARBA00001962"/>
    </source>
</evidence>
<dbReference type="InterPro" id="IPR051285">
    <property type="entry name" value="NADH_oxidoreductase_modular"/>
</dbReference>
<dbReference type="InterPro" id="IPR001226">
    <property type="entry name" value="Flavodoxin_CS"/>
</dbReference>
<keyword evidence="7" id="KW-0249">Electron transport</keyword>
<dbReference type="InterPro" id="IPR001279">
    <property type="entry name" value="Metallo-B-lactamas"/>
</dbReference>
<gene>
    <name evidence="10" type="ORF">C7443_11554</name>
</gene>
<dbReference type="GO" id="GO:0016491">
    <property type="term" value="F:oxidoreductase activity"/>
    <property type="evidence" value="ECO:0007669"/>
    <property type="project" value="InterPro"/>
</dbReference>
<dbReference type="PROSITE" id="PS50902">
    <property type="entry name" value="FLAVODOXIN_LIKE"/>
    <property type="match status" value="1"/>
</dbReference>
<proteinExistence type="inferred from homology"/>
<dbReference type="CDD" id="cd07709">
    <property type="entry name" value="flavodiiron_proteins_MBL-fold"/>
    <property type="match status" value="1"/>
</dbReference>
<evidence type="ECO:0000313" key="10">
    <source>
        <dbReference type="EMBL" id="PWV58626.1"/>
    </source>
</evidence>
<evidence type="ECO:0000256" key="8">
    <source>
        <dbReference type="ARBA" id="ARBA00023004"/>
    </source>
</evidence>
<dbReference type="SMART" id="SM00849">
    <property type="entry name" value="Lactamase_B"/>
    <property type="match status" value="1"/>
</dbReference>
<evidence type="ECO:0000259" key="9">
    <source>
        <dbReference type="PROSITE" id="PS50902"/>
    </source>
</evidence>
<dbReference type="GO" id="GO:0046872">
    <property type="term" value="F:metal ion binding"/>
    <property type="evidence" value="ECO:0007669"/>
    <property type="project" value="InterPro"/>
</dbReference>
<dbReference type="GO" id="GO:0010181">
    <property type="term" value="F:FMN binding"/>
    <property type="evidence" value="ECO:0007669"/>
    <property type="project" value="InterPro"/>
</dbReference>
<dbReference type="PIRSF" id="PIRSF005243">
    <property type="entry name" value="ROO"/>
    <property type="match status" value="1"/>
</dbReference>
<evidence type="ECO:0000256" key="6">
    <source>
        <dbReference type="ARBA" id="ARBA00022643"/>
    </source>
</evidence>
<comment type="cofactor">
    <cofactor evidence="2">
        <name>Fe cation</name>
        <dbReference type="ChEBI" id="CHEBI:24875"/>
    </cofactor>
</comment>
<comment type="caution">
    <text evidence="10">The sequence shown here is derived from an EMBL/GenBank/DDBJ whole genome shotgun (WGS) entry which is preliminary data.</text>
</comment>
<dbReference type="Gene3D" id="3.40.50.360">
    <property type="match status" value="1"/>
</dbReference>
<dbReference type="RefSeq" id="WP_110020436.1">
    <property type="nucleotide sequence ID" value="NZ_QGTJ01000015.1"/>
</dbReference>
<dbReference type="InterPro" id="IPR045761">
    <property type="entry name" value="ODP_dom"/>
</dbReference>
<name>A0A317MQG8_9GAMM</name>
<dbReference type="Proteomes" id="UP000246569">
    <property type="component" value="Unassembled WGS sequence"/>
</dbReference>
<dbReference type="GO" id="GO:0009055">
    <property type="term" value="F:electron transfer activity"/>
    <property type="evidence" value="ECO:0007669"/>
    <property type="project" value="InterPro"/>
</dbReference>
<dbReference type="InterPro" id="IPR016440">
    <property type="entry name" value="Rubredoxin-O_OxRdtase"/>
</dbReference>
<dbReference type="InterPro" id="IPR008254">
    <property type="entry name" value="Flavodoxin/NO_synth"/>
</dbReference>
<reference evidence="10 11" key="1">
    <citation type="submission" date="2018-05" db="EMBL/GenBank/DDBJ databases">
        <title>Genomic Encyclopedia of Type Strains, Phase IV (KMG-IV): sequencing the most valuable type-strain genomes for metagenomic binning, comparative biology and taxonomic classification.</title>
        <authorList>
            <person name="Goeker M."/>
        </authorList>
    </citation>
    <scope>NUCLEOTIDE SEQUENCE [LARGE SCALE GENOMIC DNA]</scope>
    <source>
        <strain evidence="10 11">DSM 23606</strain>
    </source>
</reference>
<keyword evidence="8" id="KW-0408">Iron</keyword>
<dbReference type="SUPFAM" id="SSF56281">
    <property type="entry name" value="Metallo-hydrolase/oxidoreductase"/>
    <property type="match status" value="1"/>
</dbReference>
<evidence type="ECO:0000256" key="4">
    <source>
        <dbReference type="ARBA" id="ARBA00022448"/>
    </source>
</evidence>
<evidence type="ECO:0000256" key="3">
    <source>
        <dbReference type="ARBA" id="ARBA00007121"/>
    </source>
</evidence>
<keyword evidence="5" id="KW-0285">Flavoprotein</keyword>
<dbReference type="Gene3D" id="3.60.15.10">
    <property type="entry name" value="Ribonuclease Z/Hydroxyacylglutathione hydrolase-like"/>
    <property type="match status" value="1"/>
</dbReference>
<sequence>MISPASAIPDGEAVELAPGVHWVGAFDPSLRRFDLILSTANGTSYNAYAVRGSEGVVVVDTVKSEFADVFFARLETICDYSEIRAIVLNHLEPDHSGALPELLRRAPQAEVLLSTRAQSMLKAVTKADGVEYSYRPVATGDTLSLGDRTLRFISTPFLHWPDTQCTYLEELSVLFSGDVFGCHFCDQRLFNDRVGDFRYAFEYYYRHIMRPFRSHVIEALDLLEPLELALIAPAHGPVLRDGPRDYVDRYRTLAQPTLQAETCAGEKTLLIFYLSAYGNTERMAQAVYAGAEGVEGCRVSLFDLEGSEPSLFVDLIEEADGFVIGSPTINGDAVKPAWDLLSSLTLVKLRGKLGGAFGSYGWSGEAVQMLEDRLRGLKLVVPRHGPKVKLIPTEEELDECRAFGRALAEHLTGVANQARVVDFADLIRP</sequence>
<keyword evidence="4" id="KW-0813">Transport</keyword>
<keyword evidence="11" id="KW-1185">Reference proteome</keyword>
<dbReference type="Pfam" id="PF00258">
    <property type="entry name" value="Flavodoxin_1"/>
    <property type="match status" value="1"/>
</dbReference>
<evidence type="ECO:0000256" key="1">
    <source>
        <dbReference type="ARBA" id="ARBA00001917"/>
    </source>
</evidence>
<dbReference type="PANTHER" id="PTHR32145">
    <property type="entry name" value="DIFLAVIN FLAVOPROTEIN A 2-RELATED"/>
    <property type="match status" value="1"/>
</dbReference>
<organism evidence="10 11">
    <name type="scientific">Plasticicumulans acidivorans</name>
    <dbReference type="NCBI Taxonomy" id="886464"/>
    <lineage>
        <taxon>Bacteria</taxon>
        <taxon>Pseudomonadati</taxon>
        <taxon>Pseudomonadota</taxon>
        <taxon>Gammaproteobacteria</taxon>
        <taxon>Candidatus Competibacteraceae</taxon>
        <taxon>Plasticicumulans</taxon>
    </lineage>
</organism>
<dbReference type="InterPro" id="IPR036866">
    <property type="entry name" value="RibonucZ/Hydroxyglut_hydro"/>
</dbReference>
<comment type="similarity">
    <text evidence="3">In the N-terminal section; belongs to the zinc metallo-hydrolase group 3 family.</text>
</comment>
<dbReference type="Pfam" id="PF19583">
    <property type="entry name" value="ODP"/>
    <property type="match status" value="1"/>
</dbReference>
<evidence type="ECO:0000256" key="5">
    <source>
        <dbReference type="ARBA" id="ARBA00022630"/>
    </source>
</evidence>
<accession>A0A317MQG8</accession>
<dbReference type="OrthoDB" id="9800607at2"/>
<dbReference type="AlphaFoldDB" id="A0A317MQG8"/>
<protein>
    <submittedName>
        <fullName evidence="10">Flavorubredoxin</fullName>
    </submittedName>
</protein>